<proteinExistence type="predicted"/>
<comment type="caution">
    <text evidence="1">The sequence shown here is derived from an EMBL/GenBank/DDBJ whole genome shotgun (WGS) entry which is preliminary data.</text>
</comment>
<organism evidence="1 2">
    <name type="scientific">Mythimna loreyi</name>
    <dbReference type="NCBI Taxonomy" id="667449"/>
    <lineage>
        <taxon>Eukaryota</taxon>
        <taxon>Metazoa</taxon>
        <taxon>Ecdysozoa</taxon>
        <taxon>Arthropoda</taxon>
        <taxon>Hexapoda</taxon>
        <taxon>Insecta</taxon>
        <taxon>Pterygota</taxon>
        <taxon>Neoptera</taxon>
        <taxon>Endopterygota</taxon>
        <taxon>Lepidoptera</taxon>
        <taxon>Glossata</taxon>
        <taxon>Ditrysia</taxon>
        <taxon>Noctuoidea</taxon>
        <taxon>Noctuidae</taxon>
        <taxon>Noctuinae</taxon>
        <taxon>Hadenini</taxon>
        <taxon>Mythimna</taxon>
    </lineage>
</organism>
<evidence type="ECO:0000313" key="2">
    <source>
        <dbReference type="Proteomes" id="UP001231649"/>
    </source>
</evidence>
<dbReference type="Proteomes" id="UP001231649">
    <property type="component" value="Chromosome 12"/>
</dbReference>
<reference evidence="1" key="1">
    <citation type="submission" date="2023-03" db="EMBL/GenBank/DDBJ databases">
        <title>Chromosome-level genomes of two armyworms, Mythimna separata and Mythimna loreyi, provide insights into the biosynthesis and reception of sex pheromones.</title>
        <authorList>
            <person name="Zhao H."/>
        </authorList>
    </citation>
    <scope>NUCLEOTIDE SEQUENCE</scope>
    <source>
        <strain evidence="1">BeijingLab</strain>
    </source>
</reference>
<evidence type="ECO:0000313" key="1">
    <source>
        <dbReference type="EMBL" id="KAJ8730544.1"/>
    </source>
</evidence>
<gene>
    <name evidence="1" type="ORF">PYW08_001957</name>
</gene>
<sequence length="326" mass="36896">MGIECEIFIERANRGIFRPRQPVVGKVKYFISKPTMFRTIDISFLGKATCQWSTPGPDKIPREYYNEEEYVNDSRNLFKAQHGQEVFLSGTFEYPFEFLLPDNIPSSTKYYKGGIIEYKVIVLFVKAKSIRTIKEYNRSIPVYGYVCPCSREPLIFSLQKTLSSLTAISNIDIKGEIEKTFLTPGDKIKLKLTINNNTDVLITINTKLIENYIYVSEDETTNVVSMPLENTQSSITIVEKSFSVITCIVPTLPTLYSIQNSKILSREYKVRVTAKLPNPKDNVDVEVPVVIGERKKEVGAAAAIDNEINSTFSITPEIDVGNLIEL</sequence>
<accession>A0ACC2R0X2</accession>
<protein>
    <submittedName>
        <fullName evidence="1">Uncharacterized protein</fullName>
    </submittedName>
</protein>
<keyword evidence="2" id="KW-1185">Reference proteome</keyword>
<dbReference type="EMBL" id="CM056788">
    <property type="protein sequence ID" value="KAJ8730544.1"/>
    <property type="molecule type" value="Genomic_DNA"/>
</dbReference>
<name>A0ACC2R0X2_9NEOP</name>